<sequence length="265" mass="28209">MPDPAPELAPDLADAIAAIAAEAGALALAQWRTDFARWEKAHGEPVCQVDLDVNALLRARLEALLPDAGWLSEETADNADRLRADRVWVVDPIDGTRDFIRGRPGWAISVALVEHGQPVVAVLDAPARGEVWRAAAGQGATLNGQRIYAGDRRDFPGARVPTDALPKIDSDLVAVDKPNSIALRIAMVAADRADLVATLRWGHEWDIAAAVLIASEAGAAVSDALGQPLAFNTPSAQAFGVLISTPGIHDAGIERLRERAQRLSR</sequence>
<dbReference type="EMBL" id="JBDIMF010000005">
    <property type="protein sequence ID" value="MEN2787176.1"/>
    <property type="molecule type" value="Genomic_DNA"/>
</dbReference>
<gene>
    <name evidence="5" type="ORF">ABC969_12185</name>
</gene>
<keyword evidence="2" id="KW-0479">Metal-binding</keyword>
<dbReference type="Gene3D" id="3.40.190.80">
    <property type="match status" value="1"/>
</dbReference>
<dbReference type="GO" id="GO:0008441">
    <property type="term" value="F:3'(2'),5'-bisphosphate nucleotidase activity"/>
    <property type="evidence" value="ECO:0007669"/>
    <property type="project" value="UniProtKB-EC"/>
</dbReference>
<dbReference type="EC" id="3.1.3.7" evidence="5"/>
<dbReference type="Gene3D" id="3.30.540.10">
    <property type="entry name" value="Fructose-1,6-Bisphosphatase, subunit A, domain 1"/>
    <property type="match status" value="1"/>
</dbReference>
<comment type="similarity">
    <text evidence="1">Belongs to the inositol monophosphatase superfamily.</text>
</comment>
<dbReference type="PANTHER" id="PTHR20854:SF4">
    <property type="entry name" value="INOSITOL-1-MONOPHOSPHATASE-RELATED"/>
    <property type="match status" value="1"/>
</dbReference>
<reference evidence="5 6" key="1">
    <citation type="submission" date="2024-05" db="EMBL/GenBank/DDBJ databases">
        <authorList>
            <person name="Liu Q."/>
            <person name="Xin Y.-H."/>
        </authorList>
    </citation>
    <scope>NUCLEOTIDE SEQUENCE [LARGE SCALE GENOMIC DNA]</scope>
    <source>
        <strain evidence="5 6">CGMCC 1.15349</strain>
    </source>
</reference>
<dbReference type="Proteomes" id="UP001404104">
    <property type="component" value="Unassembled WGS sequence"/>
</dbReference>
<protein>
    <submittedName>
        <fullName evidence="5">3'(2'),5'-bisphosphate nucleotidase CysQ</fullName>
        <ecNumber evidence="5">3.1.3.7</ecNumber>
    </submittedName>
</protein>
<keyword evidence="3 5" id="KW-0378">Hydrolase</keyword>
<evidence type="ECO:0000256" key="2">
    <source>
        <dbReference type="ARBA" id="ARBA00022723"/>
    </source>
</evidence>
<keyword evidence="6" id="KW-1185">Reference proteome</keyword>
<dbReference type="PROSITE" id="PS00629">
    <property type="entry name" value="IMP_1"/>
    <property type="match status" value="1"/>
</dbReference>
<keyword evidence="4" id="KW-0460">Magnesium</keyword>
<dbReference type="Pfam" id="PF00459">
    <property type="entry name" value="Inositol_P"/>
    <property type="match status" value="1"/>
</dbReference>
<dbReference type="InterPro" id="IPR020550">
    <property type="entry name" value="Inositol_monophosphatase_CS"/>
</dbReference>
<dbReference type="InterPro" id="IPR020583">
    <property type="entry name" value="Inositol_monoP_metal-BS"/>
</dbReference>
<dbReference type="PRINTS" id="PR00377">
    <property type="entry name" value="IMPHPHTASES"/>
</dbReference>
<dbReference type="SUPFAM" id="SSF56655">
    <property type="entry name" value="Carbohydrate phosphatase"/>
    <property type="match status" value="1"/>
</dbReference>
<evidence type="ECO:0000256" key="3">
    <source>
        <dbReference type="ARBA" id="ARBA00022801"/>
    </source>
</evidence>
<evidence type="ECO:0000313" key="6">
    <source>
        <dbReference type="Proteomes" id="UP001404104"/>
    </source>
</evidence>
<comment type="caution">
    <text evidence="5">The sequence shown here is derived from an EMBL/GenBank/DDBJ whole genome shotgun (WGS) entry which is preliminary data.</text>
</comment>
<dbReference type="InterPro" id="IPR000760">
    <property type="entry name" value="Inositol_monophosphatase-like"/>
</dbReference>
<dbReference type="PANTHER" id="PTHR20854">
    <property type="entry name" value="INOSITOL MONOPHOSPHATASE"/>
    <property type="match status" value="1"/>
</dbReference>
<evidence type="ECO:0000313" key="5">
    <source>
        <dbReference type="EMBL" id="MEN2787176.1"/>
    </source>
</evidence>
<dbReference type="PROSITE" id="PS00630">
    <property type="entry name" value="IMP_2"/>
    <property type="match status" value="1"/>
</dbReference>
<accession>A0ABU9XUE4</accession>
<dbReference type="CDD" id="cd01638">
    <property type="entry name" value="CysQ"/>
    <property type="match status" value="1"/>
</dbReference>
<evidence type="ECO:0000256" key="1">
    <source>
        <dbReference type="ARBA" id="ARBA00009759"/>
    </source>
</evidence>
<proteinExistence type="inferred from homology"/>
<evidence type="ECO:0000256" key="4">
    <source>
        <dbReference type="ARBA" id="ARBA00022842"/>
    </source>
</evidence>
<dbReference type="RefSeq" id="WP_345865279.1">
    <property type="nucleotide sequence ID" value="NZ_JBDIMF010000005.1"/>
</dbReference>
<organism evidence="5 6">
    <name type="scientific">Sphingomonas qilianensis</name>
    <dbReference type="NCBI Taxonomy" id="1736690"/>
    <lineage>
        <taxon>Bacteria</taxon>
        <taxon>Pseudomonadati</taxon>
        <taxon>Pseudomonadota</taxon>
        <taxon>Alphaproteobacteria</taxon>
        <taxon>Sphingomonadales</taxon>
        <taxon>Sphingomonadaceae</taxon>
        <taxon>Sphingomonas</taxon>
    </lineage>
</organism>
<name>A0ABU9XUE4_9SPHN</name>